<reference evidence="1" key="1">
    <citation type="submission" date="2023-03" db="EMBL/GenBank/DDBJ databases">
        <title>Massive genome expansion in bonnet fungi (Mycena s.s.) driven by repeated elements and novel gene families across ecological guilds.</title>
        <authorList>
            <consortium name="Lawrence Berkeley National Laboratory"/>
            <person name="Harder C.B."/>
            <person name="Miyauchi S."/>
            <person name="Viragh M."/>
            <person name="Kuo A."/>
            <person name="Thoen E."/>
            <person name="Andreopoulos B."/>
            <person name="Lu D."/>
            <person name="Skrede I."/>
            <person name="Drula E."/>
            <person name="Henrissat B."/>
            <person name="Morin E."/>
            <person name="Kohler A."/>
            <person name="Barry K."/>
            <person name="LaButti K."/>
            <person name="Morin E."/>
            <person name="Salamov A."/>
            <person name="Lipzen A."/>
            <person name="Mereny Z."/>
            <person name="Hegedus B."/>
            <person name="Baldrian P."/>
            <person name="Stursova M."/>
            <person name="Weitz H."/>
            <person name="Taylor A."/>
            <person name="Grigoriev I.V."/>
            <person name="Nagy L.G."/>
            <person name="Martin F."/>
            <person name="Kauserud H."/>
        </authorList>
    </citation>
    <scope>NUCLEOTIDE SEQUENCE</scope>
    <source>
        <strain evidence="1">CBHHK067</strain>
    </source>
</reference>
<dbReference type="AlphaFoldDB" id="A0AAD7DJ49"/>
<evidence type="ECO:0000313" key="1">
    <source>
        <dbReference type="EMBL" id="KAJ7692086.1"/>
    </source>
</evidence>
<organism evidence="1 2">
    <name type="scientific">Mycena rosella</name>
    <name type="common">Pink bonnet</name>
    <name type="synonym">Agaricus rosellus</name>
    <dbReference type="NCBI Taxonomy" id="1033263"/>
    <lineage>
        <taxon>Eukaryota</taxon>
        <taxon>Fungi</taxon>
        <taxon>Dikarya</taxon>
        <taxon>Basidiomycota</taxon>
        <taxon>Agaricomycotina</taxon>
        <taxon>Agaricomycetes</taxon>
        <taxon>Agaricomycetidae</taxon>
        <taxon>Agaricales</taxon>
        <taxon>Marasmiineae</taxon>
        <taxon>Mycenaceae</taxon>
        <taxon>Mycena</taxon>
    </lineage>
</organism>
<proteinExistence type="predicted"/>
<gene>
    <name evidence="1" type="ORF">B0H17DRAFT_546511</name>
</gene>
<dbReference type="Proteomes" id="UP001221757">
    <property type="component" value="Unassembled WGS sequence"/>
</dbReference>
<sequence>MDECPTTRNLASAIAAVRIFNQTVQEHGDLSLESYFHRNSAGNPASRGNAFVIWCKCLGVHHASSGRIGNSGRTRARLCAIRRSGCERGKSERTADRGTCLSKPSFTGDWSSC</sequence>
<comment type="caution">
    <text evidence="1">The sequence shown here is derived from an EMBL/GenBank/DDBJ whole genome shotgun (WGS) entry which is preliminary data.</text>
</comment>
<dbReference type="EMBL" id="JARKIE010000054">
    <property type="protein sequence ID" value="KAJ7692086.1"/>
    <property type="molecule type" value="Genomic_DNA"/>
</dbReference>
<name>A0AAD7DJ49_MYCRO</name>
<evidence type="ECO:0000313" key="2">
    <source>
        <dbReference type="Proteomes" id="UP001221757"/>
    </source>
</evidence>
<keyword evidence="2" id="KW-1185">Reference proteome</keyword>
<accession>A0AAD7DJ49</accession>
<protein>
    <submittedName>
        <fullName evidence="1">Uncharacterized protein</fullName>
    </submittedName>
</protein>